<dbReference type="EMBL" id="KI394589">
    <property type="protein sequence ID" value="ERN02484.1"/>
    <property type="molecule type" value="Genomic_DNA"/>
</dbReference>
<dbReference type="PROSITE" id="PS50863">
    <property type="entry name" value="B3"/>
    <property type="match status" value="1"/>
</dbReference>
<proteinExistence type="predicted"/>
<keyword evidence="4" id="KW-0804">Transcription</keyword>
<feature type="region of interest" description="Disordered" evidence="6">
    <location>
        <begin position="198"/>
        <end position="222"/>
    </location>
</feature>
<evidence type="ECO:0000256" key="5">
    <source>
        <dbReference type="ARBA" id="ARBA00023242"/>
    </source>
</evidence>
<feature type="domain" description="TF-B3" evidence="7">
    <location>
        <begin position="18"/>
        <end position="111"/>
    </location>
</feature>
<keyword evidence="9" id="KW-1185">Reference proteome</keyword>
<accession>W1P4A1</accession>
<dbReference type="OMA" id="WNIAISS"/>
<sequence>MLVDRGGGNGSRGSERDFYYFFKVLLGNFSEQLSIPPAFRTYLEHEVSRKVFLKGPSGDVWPVDLKKTVGGMLFQNGWKDFVNDHCLQLGHFLVFRYDGDVYFTVQIFDQTCCEKEDAFLVHNSDEMDFNEDNAEEVKVKENLMKQSRIARNRSFKSKMNRTNGKVNIFPTQPVFDNGYVEAEKNDMKTKMNDIMTVGDSSDESSCEEQCSEKGPLCQQGVE</sequence>
<dbReference type="InterPro" id="IPR003340">
    <property type="entry name" value="B3_DNA-bd"/>
</dbReference>
<dbReference type="PANTHER" id="PTHR31920">
    <property type="entry name" value="B3 DOMAIN-CONTAINING"/>
    <property type="match status" value="1"/>
</dbReference>
<dbReference type="SUPFAM" id="SSF101936">
    <property type="entry name" value="DNA-binding pseudobarrel domain"/>
    <property type="match status" value="1"/>
</dbReference>
<evidence type="ECO:0000259" key="7">
    <source>
        <dbReference type="PROSITE" id="PS50863"/>
    </source>
</evidence>
<dbReference type="InterPro" id="IPR050655">
    <property type="entry name" value="Plant_B3_domain"/>
</dbReference>
<evidence type="ECO:0000256" key="2">
    <source>
        <dbReference type="ARBA" id="ARBA00023015"/>
    </source>
</evidence>
<dbReference type="Gene3D" id="2.40.330.10">
    <property type="entry name" value="DNA-binding pseudobarrel domain"/>
    <property type="match status" value="1"/>
</dbReference>
<keyword evidence="2" id="KW-0805">Transcription regulation</keyword>
<evidence type="ECO:0000256" key="6">
    <source>
        <dbReference type="SAM" id="MobiDB-lite"/>
    </source>
</evidence>
<dbReference type="CDD" id="cd10017">
    <property type="entry name" value="B3_DNA"/>
    <property type="match status" value="1"/>
</dbReference>
<organism evidence="8 9">
    <name type="scientific">Amborella trichopoda</name>
    <dbReference type="NCBI Taxonomy" id="13333"/>
    <lineage>
        <taxon>Eukaryota</taxon>
        <taxon>Viridiplantae</taxon>
        <taxon>Streptophyta</taxon>
        <taxon>Embryophyta</taxon>
        <taxon>Tracheophyta</taxon>
        <taxon>Spermatophyta</taxon>
        <taxon>Magnoliopsida</taxon>
        <taxon>Amborellales</taxon>
        <taxon>Amborellaceae</taxon>
        <taxon>Amborella</taxon>
    </lineage>
</organism>
<dbReference type="Pfam" id="PF02362">
    <property type="entry name" value="B3"/>
    <property type="match status" value="1"/>
</dbReference>
<gene>
    <name evidence="8" type="ORF">AMTR_s00214p00019140</name>
</gene>
<evidence type="ECO:0000313" key="8">
    <source>
        <dbReference type="EMBL" id="ERN02484.1"/>
    </source>
</evidence>
<reference evidence="9" key="1">
    <citation type="journal article" date="2013" name="Science">
        <title>The Amborella genome and the evolution of flowering plants.</title>
        <authorList>
            <consortium name="Amborella Genome Project"/>
        </authorList>
    </citation>
    <scope>NUCLEOTIDE SEQUENCE [LARGE SCALE GENOMIC DNA]</scope>
</reference>
<dbReference type="Gramene" id="ERN02484">
    <property type="protein sequence ID" value="ERN02484"/>
    <property type="gene ID" value="AMTR_s00214p00019140"/>
</dbReference>
<dbReference type="PANTHER" id="PTHR31920:SF132">
    <property type="entry name" value="TF-B3 DOMAIN-CONTAINING PROTEIN"/>
    <property type="match status" value="1"/>
</dbReference>
<evidence type="ECO:0000256" key="1">
    <source>
        <dbReference type="ARBA" id="ARBA00004123"/>
    </source>
</evidence>
<comment type="subcellular location">
    <subcellularLocation>
        <location evidence="1">Nucleus</location>
    </subcellularLocation>
</comment>
<dbReference type="AlphaFoldDB" id="W1P4A1"/>
<protein>
    <recommendedName>
        <fullName evidence="7">TF-B3 domain-containing protein</fullName>
    </recommendedName>
</protein>
<dbReference type="Proteomes" id="UP000017836">
    <property type="component" value="Unassembled WGS sequence"/>
</dbReference>
<keyword evidence="3" id="KW-0238">DNA-binding</keyword>
<dbReference type="InterPro" id="IPR015300">
    <property type="entry name" value="DNA-bd_pseudobarrel_sf"/>
</dbReference>
<dbReference type="SMART" id="SM01019">
    <property type="entry name" value="B3"/>
    <property type="match status" value="1"/>
</dbReference>
<evidence type="ECO:0000313" key="9">
    <source>
        <dbReference type="Proteomes" id="UP000017836"/>
    </source>
</evidence>
<name>W1P4A1_AMBTC</name>
<dbReference type="HOGENOM" id="CLU_1246857_0_0_1"/>
<dbReference type="STRING" id="13333.W1P4A1"/>
<dbReference type="GO" id="GO:0005634">
    <property type="term" value="C:nucleus"/>
    <property type="evidence" value="ECO:0007669"/>
    <property type="project" value="UniProtKB-SubCell"/>
</dbReference>
<dbReference type="GO" id="GO:0003677">
    <property type="term" value="F:DNA binding"/>
    <property type="evidence" value="ECO:0007669"/>
    <property type="project" value="UniProtKB-KW"/>
</dbReference>
<evidence type="ECO:0000256" key="3">
    <source>
        <dbReference type="ARBA" id="ARBA00023125"/>
    </source>
</evidence>
<evidence type="ECO:0000256" key="4">
    <source>
        <dbReference type="ARBA" id="ARBA00023163"/>
    </source>
</evidence>
<keyword evidence="5" id="KW-0539">Nucleus</keyword>